<proteinExistence type="predicted"/>
<feature type="compositionally biased region" description="Basic and acidic residues" evidence="2">
    <location>
        <begin position="232"/>
        <end position="244"/>
    </location>
</feature>
<dbReference type="Proteomes" id="UP001153076">
    <property type="component" value="Unassembled WGS sequence"/>
</dbReference>
<feature type="coiled-coil region" evidence="1">
    <location>
        <begin position="68"/>
        <end position="102"/>
    </location>
</feature>
<dbReference type="AlphaFoldDB" id="A0A9Q1KWE6"/>
<feature type="compositionally biased region" description="Polar residues" evidence="2">
    <location>
        <begin position="397"/>
        <end position="409"/>
    </location>
</feature>
<name>A0A9Q1KWE6_9CARY</name>
<comment type="caution">
    <text evidence="3">The sequence shown here is derived from an EMBL/GenBank/DDBJ whole genome shotgun (WGS) entry which is preliminary data.</text>
</comment>
<feature type="region of interest" description="Disordered" evidence="2">
    <location>
        <begin position="397"/>
        <end position="427"/>
    </location>
</feature>
<dbReference type="EMBL" id="JAKOGI010000019">
    <property type="protein sequence ID" value="KAJ8449822.1"/>
    <property type="molecule type" value="Genomic_DNA"/>
</dbReference>
<protein>
    <recommendedName>
        <fullName evidence="5">Rho termination factor N-terminal domain-containing protein</fullName>
    </recommendedName>
</protein>
<accession>A0A9Q1KWE6</accession>
<evidence type="ECO:0000256" key="1">
    <source>
        <dbReference type="SAM" id="Coils"/>
    </source>
</evidence>
<sequence>MVRYDTVFVCMFAYILADIMDFDPRITSDGEKVAKVVNMDGVVTLALAMDTLAADIIAEDTETEKCCVKALQLLIAKADDEIRDLEDELAILQCQLKWAKYDEQRDPYEVSCAALRQKIDSLAFSIQSLSDGNLLSGHAMSETFEMQRPAERINDIINALISQKFSLTDEQMVLNGEDMLANLGSNIDMELIKQTAGFELSMESGEPATTIERQQPAHAISEESSSDAARYASKDPKEGRDVCKPDVEVTGSAQLDADRCTLGRSSGLLLVKPVMTPTHFQTCDEGHSMTDGLQPEETEECFTGSKIGESGLTFLSVKIEPLVKFEDDFDLSIPDQEVAIDSIPIIQDHEIEDLVEDHLKETENKSQSLVNNHITYNRRKFGSSSILKGQKVQRKTQSVLSGVDPSTPSLMPKPLRKIGKKESPSNAKGFGHLGMTSSNAERAFPFPESNWQRKLKINECIAYANTSGVVGTKRRQIQGASRDGPSIQCLEVKVSNTTGEVFGAKSLNGRQMLAKSPDVREVESSIVASDSTNANAVAMAEDPINDLENLRLRLEEDPCFLNKLKVSELKAIMKQNKMRGSYKLKKEKIVEELTKRLCL</sequence>
<evidence type="ECO:0008006" key="5">
    <source>
        <dbReference type="Google" id="ProtNLM"/>
    </source>
</evidence>
<reference evidence="3" key="1">
    <citation type="submission" date="2022-04" db="EMBL/GenBank/DDBJ databases">
        <title>Carnegiea gigantea Genome sequencing and assembly v2.</title>
        <authorList>
            <person name="Copetti D."/>
            <person name="Sanderson M.J."/>
            <person name="Burquez A."/>
            <person name="Wojciechowski M.F."/>
        </authorList>
    </citation>
    <scope>NUCLEOTIDE SEQUENCE</scope>
    <source>
        <strain evidence="3">SGP5-SGP5p</strain>
        <tissue evidence="3">Aerial part</tissue>
    </source>
</reference>
<keyword evidence="1" id="KW-0175">Coiled coil</keyword>
<organism evidence="3 4">
    <name type="scientific">Carnegiea gigantea</name>
    <dbReference type="NCBI Taxonomy" id="171969"/>
    <lineage>
        <taxon>Eukaryota</taxon>
        <taxon>Viridiplantae</taxon>
        <taxon>Streptophyta</taxon>
        <taxon>Embryophyta</taxon>
        <taxon>Tracheophyta</taxon>
        <taxon>Spermatophyta</taxon>
        <taxon>Magnoliopsida</taxon>
        <taxon>eudicotyledons</taxon>
        <taxon>Gunneridae</taxon>
        <taxon>Pentapetalae</taxon>
        <taxon>Caryophyllales</taxon>
        <taxon>Cactineae</taxon>
        <taxon>Cactaceae</taxon>
        <taxon>Cactoideae</taxon>
        <taxon>Echinocereeae</taxon>
        <taxon>Carnegiea</taxon>
    </lineage>
</organism>
<evidence type="ECO:0000313" key="3">
    <source>
        <dbReference type="EMBL" id="KAJ8449822.1"/>
    </source>
</evidence>
<evidence type="ECO:0000313" key="4">
    <source>
        <dbReference type="Proteomes" id="UP001153076"/>
    </source>
</evidence>
<evidence type="ECO:0000256" key="2">
    <source>
        <dbReference type="SAM" id="MobiDB-lite"/>
    </source>
</evidence>
<keyword evidence="4" id="KW-1185">Reference proteome</keyword>
<dbReference type="OrthoDB" id="1065581at2759"/>
<feature type="region of interest" description="Disordered" evidence="2">
    <location>
        <begin position="211"/>
        <end position="244"/>
    </location>
</feature>
<gene>
    <name evidence="3" type="ORF">Cgig2_001478</name>
</gene>